<name>A0A9D3V7B7_9ROSI</name>
<organism evidence="2 3">
    <name type="scientific">Gossypium stocksii</name>
    <dbReference type="NCBI Taxonomy" id="47602"/>
    <lineage>
        <taxon>Eukaryota</taxon>
        <taxon>Viridiplantae</taxon>
        <taxon>Streptophyta</taxon>
        <taxon>Embryophyta</taxon>
        <taxon>Tracheophyta</taxon>
        <taxon>Spermatophyta</taxon>
        <taxon>Magnoliopsida</taxon>
        <taxon>eudicotyledons</taxon>
        <taxon>Gunneridae</taxon>
        <taxon>Pentapetalae</taxon>
        <taxon>rosids</taxon>
        <taxon>malvids</taxon>
        <taxon>Malvales</taxon>
        <taxon>Malvaceae</taxon>
        <taxon>Malvoideae</taxon>
        <taxon>Gossypium</taxon>
    </lineage>
</organism>
<evidence type="ECO:0000313" key="2">
    <source>
        <dbReference type="EMBL" id="KAH1072923.1"/>
    </source>
</evidence>
<dbReference type="InterPro" id="IPR054722">
    <property type="entry name" value="PolX-like_BBD"/>
</dbReference>
<comment type="caution">
    <text evidence="2">The sequence shown here is derived from an EMBL/GenBank/DDBJ whole genome shotgun (WGS) entry which is preliminary data.</text>
</comment>
<evidence type="ECO:0000259" key="1">
    <source>
        <dbReference type="Pfam" id="PF22936"/>
    </source>
</evidence>
<evidence type="ECO:0000313" key="3">
    <source>
        <dbReference type="Proteomes" id="UP000828251"/>
    </source>
</evidence>
<dbReference type="OrthoDB" id="1436560at2759"/>
<dbReference type="EMBL" id="JAIQCV010000008">
    <property type="protein sequence ID" value="KAH1072923.1"/>
    <property type="molecule type" value="Genomic_DNA"/>
</dbReference>
<reference evidence="2 3" key="1">
    <citation type="journal article" date="2021" name="Plant Biotechnol. J.">
        <title>Multi-omics assisted identification of the key and species-specific regulatory components of drought-tolerant mechanisms in Gossypium stocksii.</title>
        <authorList>
            <person name="Yu D."/>
            <person name="Ke L."/>
            <person name="Zhang D."/>
            <person name="Wu Y."/>
            <person name="Sun Y."/>
            <person name="Mei J."/>
            <person name="Sun J."/>
            <person name="Sun Y."/>
        </authorList>
    </citation>
    <scope>NUCLEOTIDE SEQUENCE [LARGE SCALE GENOMIC DNA]</scope>
    <source>
        <strain evidence="3">cv. E1</strain>
        <tissue evidence="2">Leaf</tissue>
    </source>
</reference>
<proteinExistence type="predicted"/>
<gene>
    <name evidence="2" type="ORF">J1N35_025251</name>
</gene>
<dbReference type="Pfam" id="PF22936">
    <property type="entry name" value="Pol_BBD"/>
    <property type="match status" value="1"/>
</dbReference>
<dbReference type="Proteomes" id="UP000828251">
    <property type="component" value="Unassembled WGS sequence"/>
</dbReference>
<feature type="non-terminal residue" evidence="2">
    <location>
        <position position="150"/>
    </location>
</feature>
<sequence>MRDDEVENLVVKDALSMLKFYKSGVVCIRNDSSSKVTDIDTVKIRIHNGTIRTLLDVRYVLDLRKNLISLSTLDSKGCRINIEASDIKVSRGALLLLKSKRTKNFYTLKGSIVTGETRCLSYGMESKSSRLEQRQLGHKREKSMTILLKK</sequence>
<accession>A0A9D3V7B7</accession>
<keyword evidence="3" id="KW-1185">Reference proteome</keyword>
<protein>
    <recommendedName>
        <fullName evidence="1">Retrovirus-related Pol polyprotein from transposon TNT 1-94-like beta-barrel domain-containing protein</fullName>
    </recommendedName>
</protein>
<feature type="domain" description="Retrovirus-related Pol polyprotein from transposon TNT 1-94-like beta-barrel" evidence="1">
    <location>
        <begin position="13"/>
        <end position="78"/>
    </location>
</feature>
<dbReference type="AlphaFoldDB" id="A0A9D3V7B7"/>